<evidence type="ECO:0000313" key="3">
    <source>
        <dbReference type="Proteomes" id="UP000238672"/>
    </source>
</evidence>
<dbReference type="Proteomes" id="UP000238672">
    <property type="component" value="Unassembled WGS sequence"/>
</dbReference>
<gene>
    <name evidence="2" type="ORF">C6B37_01970</name>
</gene>
<keyword evidence="1" id="KW-1133">Transmembrane helix</keyword>
<organism evidence="2 3">
    <name type="scientific">Candidatus Phytoplasma phoenicium</name>
    <dbReference type="NCBI Taxonomy" id="198422"/>
    <lineage>
        <taxon>Bacteria</taxon>
        <taxon>Bacillati</taxon>
        <taxon>Mycoplasmatota</taxon>
        <taxon>Mollicutes</taxon>
        <taxon>Acholeplasmatales</taxon>
        <taxon>Acholeplasmataceae</taxon>
        <taxon>Candidatus Phytoplasma</taxon>
        <taxon>16SrIX (Pigeon pea witches'-broom group)</taxon>
    </lineage>
</organism>
<sequence>MKSLQQNFQFCKNKIVCFMESLPYYFNKIKEFCIYIITFLKTQYKNLIAFKDIKFSFSNITESIKIVLNGSVALIAFTVILIVIIYFSFFLDILKFLLKTIRFIIWKIPKFLVIKITKSIIFLFSIFKCLIKKNTNNNCDNRIKKIANVNNNEIKNLNEKIELQYKLIKQL</sequence>
<feature type="non-terminal residue" evidence="2">
    <location>
        <position position="171"/>
    </location>
</feature>
<evidence type="ECO:0000256" key="1">
    <source>
        <dbReference type="SAM" id="Phobius"/>
    </source>
</evidence>
<protein>
    <submittedName>
        <fullName evidence="2">Uncharacterized protein</fullName>
    </submittedName>
</protein>
<dbReference type="EMBL" id="PUUG01000061">
    <property type="protein sequence ID" value="PQP79386.1"/>
    <property type="molecule type" value="Genomic_DNA"/>
</dbReference>
<keyword evidence="3" id="KW-1185">Reference proteome</keyword>
<keyword evidence="1" id="KW-0812">Transmembrane</keyword>
<feature type="transmembrane region" description="Helical" evidence="1">
    <location>
        <begin position="66"/>
        <end position="91"/>
    </location>
</feature>
<name>A0A2S8NTQ3_9MOLU</name>
<feature type="transmembrane region" description="Helical" evidence="1">
    <location>
        <begin position="111"/>
        <end position="131"/>
    </location>
</feature>
<dbReference type="AlphaFoldDB" id="A0A2S8NTQ3"/>
<proteinExistence type="predicted"/>
<evidence type="ECO:0000313" key="2">
    <source>
        <dbReference type="EMBL" id="PQP79386.1"/>
    </source>
</evidence>
<keyword evidence="1" id="KW-0472">Membrane</keyword>
<comment type="caution">
    <text evidence="2">The sequence shown here is derived from an EMBL/GenBank/DDBJ whole genome shotgun (WGS) entry which is preliminary data.</text>
</comment>
<reference evidence="2 3" key="1">
    <citation type="submission" date="2018-02" db="EMBL/GenBank/DDBJ databases">
        <title>Metagenomics reveals mixed infection of spiroplasma and phytoplasma in chicory.</title>
        <authorList>
            <person name="Polano C."/>
            <person name="Moruzzi S."/>
            <person name="Ermacora P."/>
            <person name="Ferrini F."/>
            <person name="Martini M."/>
            <person name="Firrao G."/>
        </authorList>
    </citation>
    <scope>NUCLEOTIDE SEQUENCE [LARGE SCALE GENOMIC DNA]</scope>
    <source>
        <strain evidence="2 3">ChiP</strain>
    </source>
</reference>
<accession>A0A2S8NTQ3</accession>